<dbReference type="Proteomes" id="UP000714275">
    <property type="component" value="Unassembled WGS sequence"/>
</dbReference>
<comment type="caution">
    <text evidence="1">The sequence shown here is derived from an EMBL/GenBank/DDBJ whole genome shotgun (WGS) entry which is preliminary data.</text>
</comment>
<dbReference type="OrthoDB" id="2691253at2759"/>
<evidence type="ECO:0000313" key="2">
    <source>
        <dbReference type="Proteomes" id="UP000714275"/>
    </source>
</evidence>
<feature type="non-terminal residue" evidence="1">
    <location>
        <position position="1"/>
    </location>
</feature>
<protein>
    <submittedName>
        <fullName evidence="1">Uncharacterized protein</fullName>
    </submittedName>
</protein>
<dbReference type="EMBL" id="JABBWD010000030">
    <property type="protein sequence ID" value="KAG1775896.1"/>
    <property type="molecule type" value="Genomic_DNA"/>
</dbReference>
<organism evidence="1 2">
    <name type="scientific">Suillus placidus</name>
    <dbReference type="NCBI Taxonomy" id="48579"/>
    <lineage>
        <taxon>Eukaryota</taxon>
        <taxon>Fungi</taxon>
        <taxon>Dikarya</taxon>
        <taxon>Basidiomycota</taxon>
        <taxon>Agaricomycotina</taxon>
        <taxon>Agaricomycetes</taxon>
        <taxon>Agaricomycetidae</taxon>
        <taxon>Boletales</taxon>
        <taxon>Suillineae</taxon>
        <taxon>Suillaceae</taxon>
        <taxon>Suillus</taxon>
    </lineage>
</organism>
<dbReference type="AlphaFoldDB" id="A0A9P6ZSW3"/>
<accession>A0A9P6ZSW3</accession>
<proteinExistence type="predicted"/>
<reference evidence="1" key="1">
    <citation type="journal article" date="2020" name="New Phytol.">
        <title>Comparative genomics reveals dynamic genome evolution in host specialist ectomycorrhizal fungi.</title>
        <authorList>
            <person name="Lofgren L.A."/>
            <person name="Nguyen N.H."/>
            <person name="Vilgalys R."/>
            <person name="Ruytinx J."/>
            <person name="Liao H.L."/>
            <person name="Branco S."/>
            <person name="Kuo A."/>
            <person name="LaButti K."/>
            <person name="Lipzen A."/>
            <person name="Andreopoulos W."/>
            <person name="Pangilinan J."/>
            <person name="Riley R."/>
            <person name="Hundley H."/>
            <person name="Na H."/>
            <person name="Barry K."/>
            <person name="Grigoriev I.V."/>
            <person name="Stajich J.E."/>
            <person name="Kennedy P.G."/>
        </authorList>
    </citation>
    <scope>NUCLEOTIDE SEQUENCE</scope>
    <source>
        <strain evidence="1">DOB743</strain>
    </source>
</reference>
<keyword evidence="2" id="KW-1185">Reference proteome</keyword>
<sequence length="77" mass="8476">TSILAALEPYDKHVVWSAVILPSSAPAAPVASPADFVLLDQGDHAYSAYLVEINQTKVFVVRPDGVKKYFFRIVRDT</sequence>
<evidence type="ECO:0000313" key="1">
    <source>
        <dbReference type="EMBL" id="KAG1775896.1"/>
    </source>
</evidence>
<gene>
    <name evidence="1" type="ORF">EV702DRAFT_972313</name>
</gene>
<name>A0A9P6ZSW3_9AGAM</name>